<dbReference type="AlphaFoldDB" id="A0A1I8BV98"/>
<dbReference type="WBParaSite" id="MhA1_Contig693.frz3.gene6">
    <property type="protein sequence ID" value="MhA1_Contig693.frz3.gene6"/>
    <property type="gene ID" value="MhA1_Contig693.frz3.gene6"/>
</dbReference>
<dbReference type="Proteomes" id="UP000095281">
    <property type="component" value="Unplaced"/>
</dbReference>
<feature type="chain" id="PRO_5009316222" evidence="1">
    <location>
        <begin position="19"/>
        <end position="71"/>
    </location>
</feature>
<sequence length="71" mass="8050">MQNLTLFIILLQIPFSFGMFPGSSGHHGFTPTNLYNMADSITQHKSLEKQLRKAKQIIVAAIWQIANKINH</sequence>
<feature type="signal peptide" evidence="1">
    <location>
        <begin position="1"/>
        <end position="18"/>
    </location>
</feature>
<keyword evidence="1" id="KW-0732">Signal</keyword>
<accession>A0A1I8BV98</accession>
<evidence type="ECO:0000256" key="1">
    <source>
        <dbReference type="SAM" id="SignalP"/>
    </source>
</evidence>
<organism evidence="2 3">
    <name type="scientific">Meloidogyne hapla</name>
    <name type="common">Root-knot nematode worm</name>
    <dbReference type="NCBI Taxonomy" id="6305"/>
    <lineage>
        <taxon>Eukaryota</taxon>
        <taxon>Metazoa</taxon>
        <taxon>Ecdysozoa</taxon>
        <taxon>Nematoda</taxon>
        <taxon>Chromadorea</taxon>
        <taxon>Rhabditida</taxon>
        <taxon>Tylenchina</taxon>
        <taxon>Tylenchomorpha</taxon>
        <taxon>Tylenchoidea</taxon>
        <taxon>Meloidogynidae</taxon>
        <taxon>Meloidogyninae</taxon>
        <taxon>Meloidogyne</taxon>
    </lineage>
</organism>
<protein>
    <submittedName>
        <fullName evidence="3">Secreted protein</fullName>
    </submittedName>
</protein>
<keyword evidence="2" id="KW-1185">Reference proteome</keyword>
<evidence type="ECO:0000313" key="2">
    <source>
        <dbReference type="Proteomes" id="UP000095281"/>
    </source>
</evidence>
<evidence type="ECO:0000313" key="3">
    <source>
        <dbReference type="WBParaSite" id="MhA1_Contig693.frz3.gene6"/>
    </source>
</evidence>
<name>A0A1I8BV98_MELHA</name>
<proteinExistence type="predicted"/>
<reference evidence="3" key="1">
    <citation type="submission" date="2016-11" db="UniProtKB">
        <authorList>
            <consortium name="WormBaseParasite"/>
        </authorList>
    </citation>
    <scope>IDENTIFICATION</scope>
</reference>